<dbReference type="Pfam" id="PF05577">
    <property type="entry name" value="Peptidase_S28"/>
    <property type="match status" value="1"/>
</dbReference>
<proteinExistence type="inferred from homology"/>
<dbReference type="CTD" id="36376279"/>
<dbReference type="GO" id="GO:0004180">
    <property type="term" value="F:carboxypeptidase activity"/>
    <property type="evidence" value="ECO:0007669"/>
    <property type="project" value="UniProtKB-KW"/>
</dbReference>
<dbReference type="InterPro" id="IPR008758">
    <property type="entry name" value="Peptidase_S28"/>
</dbReference>
<dbReference type="OrthoDB" id="2130629at2759"/>
<dbReference type="Gene3D" id="3.40.50.1820">
    <property type="entry name" value="alpha/beta hydrolase"/>
    <property type="match status" value="1"/>
</dbReference>
<evidence type="ECO:0000313" key="10">
    <source>
        <dbReference type="Proteomes" id="UP000035682"/>
    </source>
</evidence>
<feature type="signal peptide" evidence="8">
    <location>
        <begin position="1"/>
        <end position="22"/>
    </location>
</feature>
<dbReference type="FunFam" id="1.20.120.980:FF:000007">
    <property type="entry name" value="Predicted protein"/>
    <property type="match status" value="1"/>
</dbReference>
<evidence type="ECO:0000256" key="1">
    <source>
        <dbReference type="ARBA" id="ARBA00011079"/>
    </source>
</evidence>
<dbReference type="Proteomes" id="UP000035682">
    <property type="component" value="Unplaced"/>
</dbReference>
<evidence type="ECO:0000256" key="8">
    <source>
        <dbReference type="SAM" id="SignalP"/>
    </source>
</evidence>
<dbReference type="SUPFAM" id="SSF53474">
    <property type="entry name" value="alpha/beta-Hydrolases"/>
    <property type="match status" value="2"/>
</dbReference>
<evidence type="ECO:0000256" key="3">
    <source>
        <dbReference type="ARBA" id="ARBA00022729"/>
    </source>
</evidence>
<dbReference type="OMA" id="QTCNQMV"/>
<keyword evidence="4" id="KW-0378">Hydrolase</keyword>
<dbReference type="WormBase" id="SRAE_1000217000">
    <property type="protein sequence ID" value="SRP01166"/>
    <property type="gene ID" value="WBGene00258784"/>
</dbReference>
<evidence type="ECO:0000313" key="11">
    <source>
        <dbReference type="WBParaSite" id="SRAE_1000217000.1"/>
    </source>
</evidence>
<keyword evidence="6" id="KW-0325">Glycoprotein</keyword>
<protein>
    <submittedName>
        <fullName evidence="9 11">Lysosomal Pro-X carboxypeptidase</fullName>
    </submittedName>
</protein>
<dbReference type="PANTHER" id="PTHR11010">
    <property type="entry name" value="PROTEASE S28 PRO-X CARBOXYPEPTIDASE-RELATED"/>
    <property type="match status" value="1"/>
</dbReference>
<evidence type="ECO:0000313" key="12">
    <source>
        <dbReference type="WormBase" id="SRAE_1000217000"/>
    </source>
</evidence>
<keyword evidence="2" id="KW-0645">Protease</keyword>
<evidence type="ECO:0000313" key="9">
    <source>
        <dbReference type="EMBL" id="CEF63914.1"/>
    </source>
</evidence>
<sequence length="538" mass="61559">MKLLFFYFLLLLFWSTNNVVNSITFLRDPVTFLNLNETLKGKKNDYKWKEEFFEKMPIDHFNYNDDRTFNLRYLINVMYYKPGGPIFFYTGNEGSIEVFAKNTGFMWDIAPDYHAAIVFAEHRFYGKSLPFGNESFSDIKNLGYLSSSQALGDFAVLIKFLKKDRLPNAIKSPVIAFGGSYGGMLASALRLKYPHLCEGAIASSAPIYWFQGKLNKDNTYDNIVTRTFKLSGCNVDTISKSIDAVKNIVTKKDGLDWINKLFKLEKKSLLTKAEDGEWLIDNFRDTLGTIAMVDYPYESNFLSPLPASPVKEACKHFQGSDKYDDKTLVTSIYKVLNLFNNYTGNTPNLCVNPDTCSGPFSGLGDILGWTWQACTEMIMPMCDNGLPDDMFPKNCPFNLNNYLEKFCKKTFEKIGYKTSLANPDSYMTNYGDSYETVGNIVFTNGYLDPWSGGGWMLKPGTKGSVVSIIISSGAHHYDLRERNKLDTPEVKEARRLEVKHISHWIRKAKKRHAKELKHQLREKQDLKKQKQMTKLTIR</sequence>
<accession>A0A090MWL9</accession>
<dbReference type="InterPro" id="IPR042269">
    <property type="entry name" value="Ser_carbopepase_S28_SKS"/>
</dbReference>
<comment type="similarity">
    <text evidence="1">Belongs to the peptidase S28 family.</text>
</comment>
<keyword evidence="10" id="KW-1185">Reference proteome</keyword>
<keyword evidence="9" id="KW-0121">Carboxypeptidase</keyword>
<dbReference type="MEROPS" id="S28.A21"/>
<gene>
    <name evidence="9 11 12" type="ORF">SRAE_1000217000</name>
</gene>
<organism evidence="9">
    <name type="scientific">Strongyloides ratti</name>
    <name type="common">Parasitic roundworm</name>
    <dbReference type="NCBI Taxonomy" id="34506"/>
    <lineage>
        <taxon>Eukaryota</taxon>
        <taxon>Metazoa</taxon>
        <taxon>Ecdysozoa</taxon>
        <taxon>Nematoda</taxon>
        <taxon>Chromadorea</taxon>
        <taxon>Rhabditida</taxon>
        <taxon>Tylenchina</taxon>
        <taxon>Panagrolaimomorpha</taxon>
        <taxon>Strongyloidoidea</taxon>
        <taxon>Strongyloididae</taxon>
        <taxon>Strongyloides</taxon>
    </lineage>
</organism>
<reference evidence="11" key="2">
    <citation type="submission" date="2020-12" db="UniProtKB">
        <authorList>
            <consortium name="WormBaseParasite"/>
        </authorList>
    </citation>
    <scope>IDENTIFICATION</scope>
</reference>
<keyword evidence="3 8" id="KW-0732">Signal</keyword>
<keyword evidence="5" id="KW-0720">Serine protease</keyword>
<dbReference type="GO" id="GO:0008239">
    <property type="term" value="F:dipeptidyl-peptidase activity"/>
    <property type="evidence" value="ECO:0007669"/>
    <property type="project" value="TreeGrafter"/>
</dbReference>
<dbReference type="InterPro" id="IPR029058">
    <property type="entry name" value="AB_hydrolase_fold"/>
</dbReference>
<evidence type="ECO:0000256" key="6">
    <source>
        <dbReference type="ARBA" id="ARBA00023180"/>
    </source>
</evidence>
<name>A0A090MWL9_STRRB</name>
<dbReference type="Gene3D" id="1.20.120.980">
    <property type="entry name" value="Serine carboxypeptidase S28, SKS domain"/>
    <property type="match status" value="1"/>
</dbReference>
<dbReference type="AlphaFoldDB" id="A0A090MWL9"/>
<keyword evidence="7" id="KW-0175">Coiled coil</keyword>
<dbReference type="GO" id="GO:0070008">
    <property type="term" value="F:serine-type exopeptidase activity"/>
    <property type="evidence" value="ECO:0007669"/>
    <property type="project" value="InterPro"/>
</dbReference>
<evidence type="ECO:0000256" key="5">
    <source>
        <dbReference type="ARBA" id="ARBA00022825"/>
    </source>
</evidence>
<evidence type="ECO:0000256" key="7">
    <source>
        <dbReference type="SAM" id="Coils"/>
    </source>
</evidence>
<dbReference type="STRING" id="34506.A0A090MWL9"/>
<dbReference type="eggNOG" id="KOG2183">
    <property type="taxonomic scope" value="Eukaryota"/>
</dbReference>
<reference evidence="9 10" key="1">
    <citation type="submission" date="2014-09" db="EMBL/GenBank/DDBJ databases">
        <authorList>
            <person name="Martin A.A."/>
        </authorList>
    </citation>
    <scope>NUCLEOTIDE SEQUENCE</scope>
    <source>
        <strain evidence="10">ED321</strain>
        <strain evidence="9">ED321 Heterogonic</strain>
    </source>
</reference>
<feature type="chain" id="PRO_5015031392" evidence="8">
    <location>
        <begin position="23"/>
        <end position="538"/>
    </location>
</feature>
<evidence type="ECO:0000256" key="2">
    <source>
        <dbReference type="ARBA" id="ARBA00022670"/>
    </source>
</evidence>
<dbReference type="GeneID" id="36376279"/>
<dbReference type="WBParaSite" id="SRAE_1000217000.1">
    <property type="protein sequence ID" value="SRAE_1000217000.1"/>
    <property type="gene ID" value="WBGene00258784"/>
</dbReference>
<dbReference type="GO" id="GO:0006508">
    <property type="term" value="P:proteolysis"/>
    <property type="evidence" value="ECO:0007669"/>
    <property type="project" value="UniProtKB-KW"/>
</dbReference>
<evidence type="ECO:0000256" key="4">
    <source>
        <dbReference type="ARBA" id="ARBA00022801"/>
    </source>
</evidence>
<dbReference type="EMBL" id="LN609528">
    <property type="protein sequence ID" value="CEF63914.1"/>
    <property type="molecule type" value="Genomic_DNA"/>
</dbReference>
<dbReference type="PANTHER" id="PTHR11010:SF38">
    <property type="entry name" value="LYSOSOMAL PRO-X CARBOXYPEPTIDASE"/>
    <property type="match status" value="1"/>
</dbReference>
<feature type="coiled-coil region" evidence="7">
    <location>
        <begin position="506"/>
        <end position="533"/>
    </location>
</feature>
<dbReference type="RefSeq" id="XP_024503115.1">
    <property type="nucleotide sequence ID" value="XM_024649215.1"/>
</dbReference>